<dbReference type="EMBL" id="JACBYF010000002">
    <property type="protein sequence ID" value="NYS46837.1"/>
    <property type="molecule type" value="Genomic_DNA"/>
</dbReference>
<reference evidence="9 10" key="1">
    <citation type="submission" date="2020-07" db="EMBL/GenBank/DDBJ databases">
        <title>MOT database genomes.</title>
        <authorList>
            <person name="Joseph S."/>
            <person name="Aduse-Opoku J."/>
            <person name="Hashim A."/>
            <person name="Wade W."/>
            <person name="Curtis M."/>
        </authorList>
    </citation>
    <scope>NUCLEOTIDE SEQUENCE [LARGE SCALE GENOMIC DNA]</scope>
    <source>
        <strain evidence="9 10">CIP 106318</strain>
    </source>
</reference>
<keyword evidence="7" id="KW-0249">Electron transport</keyword>
<dbReference type="SUPFAM" id="SSF52218">
    <property type="entry name" value="Flavoproteins"/>
    <property type="match status" value="1"/>
</dbReference>
<evidence type="ECO:0000313" key="10">
    <source>
        <dbReference type="Proteomes" id="UP000531840"/>
    </source>
</evidence>
<evidence type="ECO:0000256" key="6">
    <source>
        <dbReference type="ARBA" id="ARBA00022643"/>
    </source>
</evidence>
<keyword evidence="5" id="KW-0285">Flavoprotein</keyword>
<dbReference type="Gene3D" id="3.40.50.360">
    <property type="match status" value="1"/>
</dbReference>
<feature type="domain" description="Flavodoxin-like" evidence="8">
    <location>
        <begin position="3"/>
        <end position="145"/>
    </location>
</feature>
<dbReference type="Pfam" id="PF00258">
    <property type="entry name" value="Flavodoxin_1"/>
    <property type="match status" value="1"/>
</dbReference>
<organism evidence="9 10">
    <name type="scientific">Gemelliphila palaticanis</name>
    <dbReference type="NCBI Taxonomy" id="81950"/>
    <lineage>
        <taxon>Bacteria</taxon>
        <taxon>Bacillati</taxon>
        <taxon>Bacillota</taxon>
        <taxon>Bacilli</taxon>
        <taxon>Bacillales</taxon>
        <taxon>Gemellaceae</taxon>
        <taxon>Gemelliphila</taxon>
    </lineage>
</organism>
<protein>
    <submittedName>
        <fullName evidence="9">Flavodoxin domain-containing protein</fullName>
    </submittedName>
</protein>
<comment type="caution">
    <text evidence="9">The sequence shown here is derived from an EMBL/GenBank/DDBJ whole genome shotgun (WGS) entry which is preliminary data.</text>
</comment>
<dbReference type="InterPro" id="IPR008254">
    <property type="entry name" value="Flavodoxin/NO_synth"/>
</dbReference>
<gene>
    <name evidence="9" type="ORF">HZY85_01325</name>
</gene>
<comment type="cofactor">
    <cofactor evidence="1">
        <name>FMN</name>
        <dbReference type="ChEBI" id="CHEBI:58210"/>
    </cofactor>
</comment>
<comment type="similarity">
    <text evidence="3">Belongs to the flavodoxin family.</text>
</comment>
<evidence type="ECO:0000256" key="7">
    <source>
        <dbReference type="ARBA" id="ARBA00022982"/>
    </source>
</evidence>
<dbReference type="PRINTS" id="PR00369">
    <property type="entry name" value="FLAVODOXIN"/>
</dbReference>
<dbReference type="Proteomes" id="UP000531840">
    <property type="component" value="Unassembled WGS sequence"/>
</dbReference>
<evidence type="ECO:0000256" key="3">
    <source>
        <dbReference type="ARBA" id="ARBA00005267"/>
    </source>
</evidence>
<proteinExistence type="inferred from homology"/>
<dbReference type="PANTHER" id="PTHR42809">
    <property type="entry name" value="FLAVODOXIN 2"/>
    <property type="match status" value="1"/>
</dbReference>
<dbReference type="PANTHER" id="PTHR42809:SF1">
    <property type="entry name" value="FLAVODOXIN 1"/>
    <property type="match status" value="1"/>
</dbReference>
<evidence type="ECO:0000256" key="5">
    <source>
        <dbReference type="ARBA" id="ARBA00022630"/>
    </source>
</evidence>
<keyword evidence="4" id="KW-0813">Transport</keyword>
<dbReference type="RefSeq" id="WP_179940082.1">
    <property type="nucleotide sequence ID" value="NZ_JACBYF010000002.1"/>
</dbReference>
<dbReference type="PROSITE" id="PS50902">
    <property type="entry name" value="FLAVODOXIN_LIKE"/>
    <property type="match status" value="1"/>
</dbReference>
<dbReference type="InterPro" id="IPR001094">
    <property type="entry name" value="Flavdoxin-like"/>
</dbReference>
<dbReference type="InterPro" id="IPR029039">
    <property type="entry name" value="Flavoprotein-like_sf"/>
</dbReference>
<accession>A0ABX2SY03</accession>
<keyword evidence="10" id="KW-1185">Reference proteome</keyword>
<evidence type="ECO:0000259" key="8">
    <source>
        <dbReference type="PROSITE" id="PS50902"/>
    </source>
</evidence>
<evidence type="ECO:0000313" key="9">
    <source>
        <dbReference type="EMBL" id="NYS46837.1"/>
    </source>
</evidence>
<comment type="function">
    <text evidence="2">Low-potential electron donor to a number of redox enzymes.</text>
</comment>
<evidence type="ECO:0000256" key="4">
    <source>
        <dbReference type="ARBA" id="ARBA00022448"/>
    </source>
</evidence>
<name>A0ABX2SY03_9BACL</name>
<evidence type="ECO:0000256" key="2">
    <source>
        <dbReference type="ARBA" id="ARBA00003297"/>
    </source>
</evidence>
<keyword evidence="6" id="KW-0288">FMN</keyword>
<dbReference type="InterPro" id="IPR050619">
    <property type="entry name" value="Flavodoxin"/>
</dbReference>
<sequence>MNINLIYASLTGNTEALSELIVEKFKEEKDIDVNMHFIEDMEDFSILEESDAFIIATYTYGEGDLPEEMEEIFEAIPDMDLSGKIYGVIGTGDTVYDEYCVCVDQFDEQIKKTGATNPTSNLKIEIEADSDEDFENIDKFIEDFSSAL</sequence>
<evidence type="ECO:0000256" key="1">
    <source>
        <dbReference type="ARBA" id="ARBA00001917"/>
    </source>
</evidence>